<keyword evidence="7 11" id="KW-0274">FAD</keyword>
<comment type="function">
    <text evidence="11">Catalyzes the anti-1,4-elimination of the C-3 phosphate and the C-6 proR hydrogen from 5-enolpyruvylshikimate-3-phosphate (EPSP) to yield chorismate, which is the branch point compound that serves as the starting substrate for the three terminal pathways of aromatic amino acid biosynthesis. This reaction introduces a second double bond into the aromatic ring system.</text>
</comment>
<reference evidence="13" key="1">
    <citation type="submission" date="2020-10" db="EMBL/GenBank/DDBJ databases">
        <authorList>
            <person name="Gilroy R."/>
        </authorList>
    </citation>
    <scope>NUCLEOTIDE SEQUENCE</scope>
    <source>
        <strain evidence="13">23406</strain>
    </source>
</reference>
<protein>
    <recommendedName>
        <fullName evidence="3 11">Chorismate synthase</fullName>
        <shortName evidence="11">CS</shortName>
        <ecNumber evidence="3 11">4.2.3.5</ecNumber>
    </recommendedName>
    <alternativeName>
        <fullName evidence="11">5-enolpyruvylshikimate-3-phosphate phospholyase</fullName>
    </alternativeName>
</protein>
<evidence type="ECO:0000256" key="1">
    <source>
        <dbReference type="ARBA" id="ARBA00005044"/>
    </source>
</evidence>
<comment type="caution">
    <text evidence="13">The sequence shown here is derived from an EMBL/GenBank/DDBJ whole genome shotgun (WGS) entry which is preliminary data.</text>
</comment>
<organism evidence="13 14">
    <name type="scientific">Candidatus Stercoripulliclostridium merdipullorum</name>
    <dbReference type="NCBI Taxonomy" id="2840952"/>
    <lineage>
        <taxon>Bacteria</taxon>
        <taxon>Bacillati</taxon>
        <taxon>Bacillota</taxon>
        <taxon>Clostridia</taxon>
        <taxon>Eubacteriales</taxon>
        <taxon>Candidatus Stercoripulliclostridium</taxon>
    </lineage>
</organism>
<dbReference type="PANTHER" id="PTHR21085">
    <property type="entry name" value="CHORISMATE SYNTHASE"/>
    <property type="match status" value="1"/>
</dbReference>
<dbReference type="NCBIfam" id="TIGR00033">
    <property type="entry name" value="aroC"/>
    <property type="match status" value="1"/>
</dbReference>
<feature type="binding site" evidence="11">
    <location>
        <begin position="122"/>
        <end position="124"/>
    </location>
    <ligand>
        <name>FMN</name>
        <dbReference type="ChEBI" id="CHEBI:58210"/>
    </ligand>
</feature>
<feature type="binding site" evidence="11">
    <location>
        <position position="324"/>
    </location>
    <ligand>
        <name>FMN</name>
        <dbReference type="ChEBI" id="CHEBI:58210"/>
    </ligand>
</feature>
<name>A0A9D1SX71_9FIRM</name>
<comment type="caution">
    <text evidence="11">Lacks conserved residue(s) required for the propagation of feature annotation.</text>
</comment>
<keyword evidence="9 11" id="KW-0057">Aromatic amino acid biosynthesis</keyword>
<evidence type="ECO:0000256" key="12">
    <source>
        <dbReference type="RuleBase" id="RU000605"/>
    </source>
</evidence>
<evidence type="ECO:0000256" key="5">
    <source>
        <dbReference type="ARBA" id="ARBA00022630"/>
    </source>
</evidence>
<dbReference type="GO" id="GO:0005829">
    <property type="term" value="C:cytosol"/>
    <property type="evidence" value="ECO:0007669"/>
    <property type="project" value="TreeGrafter"/>
</dbReference>
<dbReference type="SUPFAM" id="SSF103263">
    <property type="entry name" value="Chorismate synthase, AroC"/>
    <property type="match status" value="1"/>
</dbReference>
<dbReference type="HAMAP" id="MF_00300">
    <property type="entry name" value="Chorismate_synth"/>
    <property type="match status" value="1"/>
</dbReference>
<dbReference type="CDD" id="cd07304">
    <property type="entry name" value="Chorismate_synthase"/>
    <property type="match status" value="1"/>
</dbReference>
<evidence type="ECO:0000256" key="7">
    <source>
        <dbReference type="ARBA" id="ARBA00022827"/>
    </source>
</evidence>
<dbReference type="GO" id="GO:0010181">
    <property type="term" value="F:FMN binding"/>
    <property type="evidence" value="ECO:0007669"/>
    <property type="project" value="TreeGrafter"/>
</dbReference>
<accession>A0A9D1SX71</accession>
<dbReference type="Gene3D" id="3.60.150.10">
    <property type="entry name" value="Chorismate synthase AroC"/>
    <property type="match status" value="1"/>
</dbReference>
<evidence type="ECO:0000256" key="6">
    <source>
        <dbReference type="ARBA" id="ARBA00022643"/>
    </source>
</evidence>
<comment type="similarity">
    <text evidence="2 11 12">Belongs to the chorismate synthase family.</text>
</comment>
<dbReference type="InterPro" id="IPR020541">
    <property type="entry name" value="Chorismate_synthase_CS"/>
</dbReference>
<evidence type="ECO:0000256" key="9">
    <source>
        <dbReference type="ARBA" id="ARBA00023141"/>
    </source>
</evidence>
<dbReference type="PROSITE" id="PS00788">
    <property type="entry name" value="CHORISMATE_SYNTHASE_2"/>
    <property type="match status" value="1"/>
</dbReference>
<dbReference type="EMBL" id="DVOH01000016">
    <property type="protein sequence ID" value="HIU99888.1"/>
    <property type="molecule type" value="Genomic_DNA"/>
</dbReference>
<dbReference type="PIRSF" id="PIRSF001456">
    <property type="entry name" value="Chorismate_synth"/>
    <property type="match status" value="1"/>
</dbReference>
<dbReference type="GO" id="GO:0009423">
    <property type="term" value="P:chorismate biosynthetic process"/>
    <property type="evidence" value="ECO:0007669"/>
    <property type="project" value="UniProtKB-UniRule"/>
</dbReference>
<comment type="catalytic activity">
    <reaction evidence="11 12">
        <text>5-O-(1-carboxyvinyl)-3-phosphoshikimate = chorismate + phosphate</text>
        <dbReference type="Rhea" id="RHEA:21020"/>
        <dbReference type="ChEBI" id="CHEBI:29748"/>
        <dbReference type="ChEBI" id="CHEBI:43474"/>
        <dbReference type="ChEBI" id="CHEBI:57701"/>
        <dbReference type="EC" id="4.2.3.5"/>
    </reaction>
</comment>
<evidence type="ECO:0000256" key="2">
    <source>
        <dbReference type="ARBA" id="ARBA00008014"/>
    </source>
</evidence>
<dbReference type="EC" id="4.2.3.5" evidence="3 11"/>
<keyword evidence="5 11" id="KW-0285">Flavoprotein</keyword>
<keyword evidence="4 11" id="KW-0028">Amino-acid biosynthesis</keyword>
<proteinExistence type="inferred from homology"/>
<dbReference type="AlphaFoldDB" id="A0A9D1SX71"/>
<gene>
    <name evidence="11 13" type="primary">aroC</name>
    <name evidence="13" type="ORF">IAB14_02090</name>
</gene>
<evidence type="ECO:0000256" key="8">
    <source>
        <dbReference type="ARBA" id="ARBA00022857"/>
    </source>
</evidence>
<dbReference type="InterPro" id="IPR035904">
    <property type="entry name" value="Chorismate_synth_AroC_sf"/>
</dbReference>
<keyword evidence="8 11" id="KW-0521">NADP</keyword>
<dbReference type="PROSITE" id="PS00787">
    <property type="entry name" value="CHORISMATE_SYNTHASE_1"/>
    <property type="match status" value="1"/>
</dbReference>
<dbReference type="PANTHER" id="PTHR21085:SF0">
    <property type="entry name" value="CHORISMATE SYNTHASE"/>
    <property type="match status" value="1"/>
</dbReference>
<dbReference type="InterPro" id="IPR000453">
    <property type="entry name" value="Chorismate_synth"/>
</dbReference>
<evidence type="ECO:0000256" key="3">
    <source>
        <dbReference type="ARBA" id="ARBA00013036"/>
    </source>
</evidence>
<dbReference type="GO" id="GO:0008652">
    <property type="term" value="P:amino acid biosynthetic process"/>
    <property type="evidence" value="ECO:0007669"/>
    <property type="project" value="UniProtKB-KW"/>
</dbReference>
<dbReference type="Proteomes" id="UP000886891">
    <property type="component" value="Unassembled WGS sequence"/>
</dbReference>
<feature type="binding site" evidence="11">
    <location>
        <position position="283"/>
    </location>
    <ligand>
        <name>FMN</name>
        <dbReference type="ChEBI" id="CHEBI:58210"/>
    </ligand>
</feature>
<comment type="cofactor">
    <cofactor evidence="11 12">
        <name>FMNH2</name>
        <dbReference type="ChEBI" id="CHEBI:57618"/>
    </cofactor>
    <text evidence="11 12">Reduced FMN (FMNH(2)).</text>
</comment>
<keyword evidence="10 11" id="KW-0456">Lyase</keyword>
<feature type="binding site" evidence="11">
    <location>
        <position position="46"/>
    </location>
    <ligand>
        <name>NADP(+)</name>
        <dbReference type="ChEBI" id="CHEBI:58349"/>
    </ligand>
</feature>
<sequence length="353" mass="37491">MSWMFERLRLSVFGESHGKAIGAVIEGLPAGEAVDLEAIKCCMERRKGKSAAVSTTRGESDEVEILSGLYRGKTTGTPLALQIVNRTQRSEDYDLTVFRPSHADYTAQIRYGGNADMRGGGHFSGRLTAPLVAAGAIAKQILGRRAIEVEAFVSSVGAVKGLTYESVSDPTEIAARRTEVVGALDDESAMLAVIRAAREQGDSVGGTVDCVAAGLPAGYGDPLWYGVESRLAAMLFGIPAVKGVEFGRGFGLAEMRGSEANDPFALREGRVVTTSNRSGGINGGITNGMPLTFRTAFRPTPTIFVPQKTVTAEGRETEYSVKGRHDGCIVPRAAVVVECAAALILLDLAERYR</sequence>
<evidence type="ECO:0000256" key="11">
    <source>
        <dbReference type="HAMAP-Rule" id="MF_00300"/>
    </source>
</evidence>
<reference evidence="13" key="2">
    <citation type="journal article" date="2021" name="PeerJ">
        <title>Extensive microbial diversity within the chicken gut microbiome revealed by metagenomics and culture.</title>
        <authorList>
            <person name="Gilroy R."/>
            <person name="Ravi A."/>
            <person name="Getino M."/>
            <person name="Pursley I."/>
            <person name="Horton D.L."/>
            <person name="Alikhan N.F."/>
            <person name="Baker D."/>
            <person name="Gharbi K."/>
            <person name="Hall N."/>
            <person name="Watson M."/>
            <person name="Adriaenssens E.M."/>
            <person name="Foster-Nyarko E."/>
            <person name="Jarju S."/>
            <person name="Secka A."/>
            <person name="Antonio M."/>
            <person name="Oren A."/>
            <person name="Chaudhuri R.R."/>
            <person name="La Ragione R."/>
            <person name="Hildebrand F."/>
            <person name="Pallen M.J."/>
        </authorList>
    </citation>
    <scope>NUCLEOTIDE SEQUENCE</scope>
    <source>
        <strain evidence="13">23406</strain>
    </source>
</reference>
<dbReference type="NCBIfam" id="NF003793">
    <property type="entry name" value="PRK05382.1"/>
    <property type="match status" value="1"/>
</dbReference>
<dbReference type="GO" id="GO:0004107">
    <property type="term" value="F:chorismate synthase activity"/>
    <property type="evidence" value="ECO:0007669"/>
    <property type="project" value="UniProtKB-UniRule"/>
</dbReference>
<evidence type="ECO:0000256" key="4">
    <source>
        <dbReference type="ARBA" id="ARBA00022605"/>
    </source>
</evidence>
<evidence type="ECO:0000313" key="14">
    <source>
        <dbReference type="Proteomes" id="UP000886891"/>
    </source>
</evidence>
<dbReference type="Pfam" id="PF01264">
    <property type="entry name" value="Chorismate_synt"/>
    <property type="match status" value="1"/>
</dbReference>
<keyword evidence="6 11" id="KW-0288">FMN</keyword>
<dbReference type="GO" id="GO:0009073">
    <property type="term" value="P:aromatic amino acid family biosynthetic process"/>
    <property type="evidence" value="ECO:0007669"/>
    <property type="project" value="UniProtKB-KW"/>
</dbReference>
<comment type="subunit">
    <text evidence="11">Homotetramer.</text>
</comment>
<evidence type="ECO:0000313" key="13">
    <source>
        <dbReference type="EMBL" id="HIU99888.1"/>
    </source>
</evidence>
<evidence type="ECO:0000256" key="10">
    <source>
        <dbReference type="ARBA" id="ARBA00023239"/>
    </source>
</evidence>
<comment type="pathway">
    <text evidence="1 11 12">Metabolic intermediate biosynthesis; chorismate biosynthesis; chorismate from D-erythrose 4-phosphate and phosphoenolpyruvate: step 7/7.</text>
</comment>